<proteinExistence type="predicted"/>
<dbReference type="PANTHER" id="PTHR11361">
    <property type="entry name" value="DNA MISMATCH REPAIR PROTEIN MUTS FAMILY MEMBER"/>
    <property type="match status" value="1"/>
</dbReference>
<dbReference type="EMBL" id="JADAQX010001416">
    <property type="protein sequence ID" value="KAF8817811.1"/>
    <property type="molecule type" value="Genomic_DNA"/>
</dbReference>
<organism evidence="5 6">
    <name type="scientific">Cardiosporidium cionae</name>
    <dbReference type="NCBI Taxonomy" id="476202"/>
    <lineage>
        <taxon>Eukaryota</taxon>
        <taxon>Sar</taxon>
        <taxon>Alveolata</taxon>
        <taxon>Apicomplexa</taxon>
        <taxon>Aconoidasida</taxon>
        <taxon>Nephromycida</taxon>
        <taxon>Cardiosporidium</taxon>
    </lineage>
</organism>
<evidence type="ECO:0000313" key="6">
    <source>
        <dbReference type="Proteomes" id="UP000823046"/>
    </source>
</evidence>
<dbReference type="PROSITE" id="PS00486">
    <property type="entry name" value="DNA_MISMATCH_REPAIR_2"/>
    <property type="match status" value="1"/>
</dbReference>
<keyword evidence="3" id="KW-0238">DNA-binding</keyword>
<evidence type="ECO:0000256" key="3">
    <source>
        <dbReference type="ARBA" id="ARBA00023125"/>
    </source>
</evidence>
<protein>
    <submittedName>
        <fullName evidence="5">MutS domain V domain-containing protein</fullName>
    </submittedName>
</protein>
<dbReference type="SUPFAM" id="SSF52540">
    <property type="entry name" value="P-loop containing nucleoside triphosphate hydrolases"/>
    <property type="match status" value="1"/>
</dbReference>
<dbReference type="InterPro" id="IPR000432">
    <property type="entry name" value="DNA_mismatch_repair_MutS_C"/>
</dbReference>
<name>A0ABQ7J454_9APIC</name>
<dbReference type="Proteomes" id="UP000823046">
    <property type="component" value="Unassembled WGS sequence"/>
</dbReference>
<comment type="caution">
    <text evidence="5">The sequence shown here is derived from an EMBL/GenBank/DDBJ whole genome shotgun (WGS) entry which is preliminary data.</text>
</comment>
<evidence type="ECO:0000259" key="4">
    <source>
        <dbReference type="PROSITE" id="PS00486"/>
    </source>
</evidence>
<keyword evidence="2" id="KW-0067">ATP-binding</keyword>
<keyword evidence="6" id="KW-1185">Reference proteome</keyword>
<dbReference type="PANTHER" id="PTHR11361:SF35">
    <property type="entry name" value="DNA MISMATCH REPAIR PROTEIN MSH2"/>
    <property type="match status" value="1"/>
</dbReference>
<keyword evidence="1" id="KW-0547">Nucleotide-binding</keyword>
<dbReference type="SMART" id="SM00534">
    <property type="entry name" value="MUTSac"/>
    <property type="match status" value="1"/>
</dbReference>
<accession>A0ABQ7J454</accession>
<reference evidence="5 6" key="1">
    <citation type="journal article" date="2020" name="bioRxiv">
        <title>Metabolic contributions of an alphaproteobacterial endosymbiont in the apicomplexan Cardiosporidium cionae.</title>
        <authorList>
            <person name="Hunter E.S."/>
            <person name="Paight C.J."/>
            <person name="Lane C.E."/>
        </authorList>
    </citation>
    <scope>NUCLEOTIDE SEQUENCE [LARGE SCALE GENOMIC DNA]</scope>
    <source>
        <strain evidence="5">ESH_2018</strain>
    </source>
</reference>
<gene>
    <name evidence="5" type="ORF">IE077_000771</name>
</gene>
<evidence type="ECO:0000256" key="2">
    <source>
        <dbReference type="ARBA" id="ARBA00022840"/>
    </source>
</evidence>
<dbReference type="Gene3D" id="3.40.50.300">
    <property type="entry name" value="P-loop containing nucleotide triphosphate hydrolases"/>
    <property type="match status" value="1"/>
</dbReference>
<dbReference type="InterPro" id="IPR027417">
    <property type="entry name" value="P-loop_NTPase"/>
</dbReference>
<evidence type="ECO:0000256" key="1">
    <source>
        <dbReference type="ARBA" id="ARBA00022741"/>
    </source>
</evidence>
<feature type="domain" description="DNA mismatch repair proteins mutS family" evidence="4">
    <location>
        <begin position="166"/>
        <end position="182"/>
    </location>
</feature>
<sequence length="347" mass="38195">MAEKSLTVASTYWPMVEKLADVLSLVDILSSFAIVSSSAPSPYIRPEITHKGNLELIASRHALLEMQPQCKAFIANDVRMDPMASRLHVITGPNMGGKSTYIRQVALTVLLCQIGCFVPCQSAQIPIFSQIMCRVGASDSQLRGVSTFLAEMIEAAAILNTANATSLVLVDELGRGTSTFEGFGLAWAIAKHLLEEVKCFCLFATHFHEMGELSNECEGAVNRHVAASIVENKLATKELTFLYQIKENCCDQSYGVAVAKMAGIPDEVVNRAQQKSEELEFIEKYHPNDSNPFSNSHNLPPPLKKLKVLLTELFTKNSADEFYSNAMDNVERLHASAVAHRDTQEIQ</sequence>
<dbReference type="InterPro" id="IPR045076">
    <property type="entry name" value="MutS"/>
</dbReference>
<dbReference type="Pfam" id="PF00488">
    <property type="entry name" value="MutS_V"/>
    <property type="match status" value="1"/>
</dbReference>
<evidence type="ECO:0000313" key="5">
    <source>
        <dbReference type="EMBL" id="KAF8817811.1"/>
    </source>
</evidence>